<keyword evidence="2" id="KW-1185">Reference proteome</keyword>
<reference evidence="1" key="1">
    <citation type="submission" date="2023-10" db="EMBL/GenBank/DDBJ databases">
        <title>Genome assembly of Pristionchus species.</title>
        <authorList>
            <person name="Yoshida K."/>
            <person name="Sommer R.J."/>
        </authorList>
    </citation>
    <scope>NUCLEOTIDE SEQUENCE</scope>
    <source>
        <strain evidence="1">RS5133</strain>
    </source>
</reference>
<dbReference type="Proteomes" id="UP001432322">
    <property type="component" value="Unassembled WGS sequence"/>
</dbReference>
<proteinExistence type="predicted"/>
<protein>
    <recommendedName>
        <fullName evidence="3">Secreted protein</fullName>
    </recommendedName>
</protein>
<gene>
    <name evidence="1" type="ORF">PFISCL1PPCAC_25944</name>
</gene>
<evidence type="ECO:0000313" key="2">
    <source>
        <dbReference type="Proteomes" id="UP001432322"/>
    </source>
</evidence>
<sequence>MHRPQRSRISVSSVFAASSLATMCWAESISARKPHFPSFRDANEHIKSITQFSHAFKALLLWTLLPCL</sequence>
<name>A0AAV5WY30_9BILA</name>
<accession>A0AAV5WY30</accession>
<dbReference type="AlphaFoldDB" id="A0AAV5WY30"/>
<organism evidence="1 2">
    <name type="scientific">Pristionchus fissidentatus</name>
    <dbReference type="NCBI Taxonomy" id="1538716"/>
    <lineage>
        <taxon>Eukaryota</taxon>
        <taxon>Metazoa</taxon>
        <taxon>Ecdysozoa</taxon>
        <taxon>Nematoda</taxon>
        <taxon>Chromadorea</taxon>
        <taxon>Rhabditida</taxon>
        <taxon>Rhabditina</taxon>
        <taxon>Diplogasteromorpha</taxon>
        <taxon>Diplogasteroidea</taxon>
        <taxon>Neodiplogasteridae</taxon>
        <taxon>Pristionchus</taxon>
    </lineage>
</organism>
<dbReference type="EMBL" id="BTSY01000006">
    <property type="protein sequence ID" value="GMT34647.1"/>
    <property type="molecule type" value="Genomic_DNA"/>
</dbReference>
<comment type="caution">
    <text evidence="1">The sequence shown here is derived from an EMBL/GenBank/DDBJ whole genome shotgun (WGS) entry which is preliminary data.</text>
</comment>
<evidence type="ECO:0008006" key="3">
    <source>
        <dbReference type="Google" id="ProtNLM"/>
    </source>
</evidence>
<evidence type="ECO:0000313" key="1">
    <source>
        <dbReference type="EMBL" id="GMT34647.1"/>
    </source>
</evidence>